<accession>A0ABN9LRI9</accession>
<gene>
    <name evidence="4" type="ORF">RIMI_LOCUS12340508</name>
</gene>
<comment type="subcellular location">
    <subcellularLocation>
        <location evidence="1">Nucleus</location>
    </subcellularLocation>
</comment>
<keyword evidence="2" id="KW-0539">Nucleus</keyword>
<dbReference type="Proteomes" id="UP001176940">
    <property type="component" value="Unassembled WGS sequence"/>
</dbReference>
<name>A0ABN9LRI9_9NEOB</name>
<dbReference type="EMBL" id="CAUEEQ010029133">
    <property type="protein sequence ID" value="CAJ0948841.1"/>
    <property type="molecule type" value="Genomic_DNA"/>
</dbReference>
<sequence>MVGSDVSRVQPCFQLLRMGSDHGAVPSSSSQDLYTFLPDSSCCTYRLGARPDLCDVPLPGKPGVQAELHAEREPSGDWRVKLESCSNCGDYLRVSSRPVLLYSRLCVDGAALTRFQMSDPTPRAATWRNQQQDPHREGRHRTQPPAIRSWRSHTVSRTNMDGIYINEVQLHCRQRIELCDGDLLRFQEGPPSLSLPSASPDTYFLFQRVHVRPLDFCAITSPRAQATPSTGFTPVLGTRRLGGERGVSPHYTTGATVILNSIGSISKMKRERMHNVGLTGGTVELTKPPTPDLPLPSRTGLERRSSRRKAQHKVLCELEEDEEERQVEDEDGKRKKKRGRRKEDEKKDDTTGGNGKEASWSSKKEPGGSNGRVPDCVQCRTLRLAIVLPPAGRHRELGAVRPLRLLVPRRVHRAQPHLPAGHRLPLRLHVT</sequence>
<reference evidence="4" key="1">
    <citation type="submission" date="2023-07" db="EMBL/GenBank/DDBJ databases">
        <authorList>
            <person name="Stuckert A."/>
        </authorList>
    </citation>
    <scope>NUCLEOTIDE SEQUENCE</scope>
</reference>
<dbReference type="PANTHER" id="PTHR15464">
    <property type="entry name" value="TRANSCRIPTION FACTOR 19"/>
    <property type="match status" value="1"/>
</dbReference>
<evidence type="ECO:0000256" key="3">
    <source>
        <dbReference type="SAM" id="MobiDB-lite"/>
    </source>
</evidence>
<evidence type="ECO:0000256" key="2">
    <source>
        <dbReference type="ARBA" id="ARBA00023242"/>
    </source>
</evidence>
<protein>
    <recommendedName>
        <fullName evidence="6">FHA domain-containing protein</fullName>
    </recommendedName>
</protein>
<dbReference type="PANTHER" id="PTHR15464:SF1">
    <property type="entry name" value="TRANSCRIPTION FACTOR 19"/>
    <property type="match status" value="1"/>
</dbReference>
<feature type="compositionally biased region" description="Acidic residues" evidence="3">
    <location>
        <begin position="317"/>
        <end position="330"/>
    </location>
</feature>
<comment type="caution">
    <text evidence="4">The sequence shown here is derived from an EMBL/GenBank/DDBJ whole genome shotgun (WGS) entry which is preliminary data.</text>
</comment>
<proteinExistence type="predicted"/>
<organism evidence="4 5">
    <name type="scientific">Ranitomeya imitator</name>
    <name type="common">mimic poison frog</name>
    <dbReference type="NCBI Taxonomy" id="111125"/>
    <lineage>
        <taxon>Eukaryota</taxon>
        <taxon>Metazoa</taxon>
        <taxon>Chordata</taxon>
        <taxon>Craniata</taxon>
        <taxon>Vertebrata</taxon>
        <taxon>Euteleostomi</taxon>
        <taxon>Amphibia</taxon>
        <taxon>Batrachia</taxon>
        <taxon>Anura</taxon>
        <taxon>Neobatrachia</taxon>
        <taxon>Hyloidea</taxon>
        <taxon>Dendrobatidae</taxon>
        <taxon>Dendrobatinae</taxon>
        <taxon>Ranitomeya</taxon>
    </lineage>
</organism>
<evidence type="ECO:0000313" key="4">
    <source>
        <dbReference type="EMBL" id="CAJ0948841.1"/>
    </source>
</evidence>
<feature type="compositionally biased region" description="Basic and acidic residues" evidence="3">
    <location>
        <begin position="341"/>
        <end position="350"/>
    </location>
</feature>
<evidence type="ECO:0008006" key="6">
    <source>
        <dbReference type="Google" id="ProtNLM"/>
    </source>
</evidence>
<evidence type="ECO:0000313" key="5">
    <source>
        <dbReference type="Proteomes" id="UP001176940"/>
    </source>
</evidence>
<keyword evidence="5" id="KW-1185">Reference proteome</keyword>
<evidence type="ECO:0000256" key="1">
    <source>
        <dbReference type="ARBA" id="ARBA00004123"/>
    </source>
</evidence>
<dbReference type="InterPro" id="IPR042803">
    <property type="entry name" value="TCF19"/>
</dbReference>
<feature type="region of interest" description="Disordered" evidence="3">
    <location>
        <begin position="279"/>
        <end position="375"/>
    </location>
</feature>
<feature type="region of interest" description="Disordered" evidence="3">
    <location>
        <begin position="121"/>
        <end position="144"/>
    </location>
</feature>